<feature type="compositionally biased region" description="Low complexity" evidence="1">
    <location>
        <begin position="258"/>
        <end position="267"/>
    </location>
</feature>
<dbReference type="InterPro" id="IPR001005">
    <property type="entry name" value="SANT/Myb"/>
</dbReference>
<organism evidence="3 4">
    <name type="scientific">Citrus x changshan-huyou</name>
    <dbReference type="NCBI Taxonomy" id="2935761"/>
    <lineage>
        <taxon>Eukaryota</taxon>
        <taxon>Viridiplantae</taxon>
        <taxon>Streptophyta</taxon>
        <taxon>Embryophyta</taxon>
        <taxon>Tracheophyta</taxon>
        <taxon>Spermatophyta</taxon>
        <taxon>Magnoliopsida</taxon>
        <taxon>eudicotyledons</taxon>
        <taxon>Gunneridae</taxon>
        <taxon>Pentapetalae</taxon>
        <taxon>rosids</taxon>
        <taxon>malvids</taxon>
        <taxon>Sapindales</taxon>
        <taxon>Rutaceae</taxon>
        <taxon>Aurantioideae</taxon>
        <taxon>Citrus</taxon>
    </lineage>
</organism>
<keyword evidence="4" id="KW-1185">Reference proteome</keyword>
<dbReference type="AlphaFoldDB" id="A0AAP0QZ56"/>
<evidence type="ECO:0000313" key="3">
    <source>
        <dbReference type="EMBL" id="KAK9223421.1"/>
    </source>
</evidence>
<feature type="region of interest" description="Disordered" evidence="1">
    <location>
        <begin position="194"/>
        <end position="231"/>
    </location>
</feature>
<evidence type="ECO:0000313" key="4">
    <source>
        <dbReference type="Proteomes" id="UP001428341"/>
    </source>
</evidence>
<dbReference type="Gene3D" id="1.10.10.60">
    <property type="entry name" value="Homeodomain-like"/>
    <property type="match status" value="1"/>
</dbReference>
<evidence type="ECO:0000259" key="2">
    <source>
        <dbReference type="PROSITE" id="PS50090"/>
    </source>
</evidence>
<sequence length="383" mass="41750">MADQGGDGGGGTGMREYRKGNWTVSETMVLIEAKQMDDERRMKRSSGESSESRGKPAELRWKWVEDYCCRKGCLRSQNQCNDKWDNLMRDYKRVRDYERKLLSSSSSSSPSDHGNIKAQNVSYWKMEKNERKEKNLPTNMLPQIYEALVEVVEKKGAGQRVIAGAGVGVSVASGSHPHVGYMVQPIAAAASLPPMLQQQHHQPSAPTTMLQPQPLPLPPLSLQPPPPQPQAAVPTVVSIDWFLVPYFYAVEIICGSSDSDTSEYSDSPAKRRKRGGAEGGSGDQQGTSAGATATASASTPQELGAAISKSASIIADAIQSCEEREGRRHRDLVSLHERRLKIEESKTEINREGINGLVDAINKLANSILALASSSKNQQSASK</sequence>
<feature type="compositionally biased region" description="Pro residues" evidence="1">
    <location>
        <begin position="213"/>
        <end position="229"/>
    </location>
</feature>
<dbReference type="EMBL" id="JBCGBO010000002">
    <property type="protein sequence ID" value="KAK9223421.1"/>
    <property type="molecule type" value="Genomic_DNA"/>
</dbReference>
<name>A0AAP0QZ56_9ROSI</name>
<feature type="domain" description="Myb-like" evidence="2">
    <location>
        <begin position="14"/>
        <end position="88"/>
    </location>
</feature>
<comment type="caution">
    <text evidence="3">The sequence shown here is derived from an EMBL/GenBank/DDBJ whole genome shotgun (WGS) entry which is preliminary data.</text>
</comment>
<accession>A0AAP0QZ56</accession>
<dbReference type="Proteomes" id="UP001428341">
    <property type="component" value="Unassembled WGS sequence"/>
</dbReference>
<dbReference type="PANTHER" id="PTHR33492">
    <property type="entry name" value="OSJNBA0043A12.37 PROTEIN-RELATED"/>
    <property type="match status" value="1"/>
</dbReference>
<proteinExistence type="predicted"/>
<evidence type="ECO:0000256" key="1">
    <source>
        <dbReference type="SAM" id="MobiDB-lite"/>
    </source>
</evidence>
<dbReference type="PROSITE" id="PS50090">
    <property type="entry name" value="MYB_LIKE"/>
    <property type="match status" value="1"/>
</dbReference>
<protein>
    <recommendedName>
        <fullName evidence="2">Myb-like domain-containing protein</fullName>
    </recommendedName>
</protein>
<dbReference type="Pfam" id="PF13837">
    <property type="entry name" value="Myb_DNA-bind_4"/>
    <property type="match status" value="1"/>
</dbReference>
<feature type="compositionally biased region" description="Low complexity" evidence="1">
    <location>
        <begin position="284"/>
        <end position="302"/>
    </location>
</feature>
<feature type="region of interest" description="Disordered" evidence="1">
    <location>
        <begin position="258"/>
        <end position="302"/>
    </location>
</feature>
<feature type="region of interest" description="Disordered" evidence="1">
    <location>
        <begin position="33"/>
        <end position="55"/>
    </location>
</feature>
<dbReference type="InterPro" id="IPR044822">
    <property type="entry name" value="Myb_DNA-bind_4"/>
</dbReference>
<gene>
    <name evidence="3" type="ORF">WN944_011863</name>
</gene>
<reference evidence="3 4" key="1">
    <citation type="submission" date="2024-05" db="EMBL/GenBank/DDBJ databases">
        <title>Haplotype-resolved chromosome-level genome assembly of Huyou (Citrus changshanensis).</title>
        <authorList>
            <person name="Miao C."/>
            <person name="Chen W."/>
            <person name="Wu Y."/>
            <person name="Wang L."/>
            <person name="Zhao S."/>
            <person name="Grierson D."/>
            <person name="Xu C."/>
            <person name="Chen K."/>
        </authorList>
    </citation>
    <scope>NUCLEOTIDE SEQUENCE [LARGE SCALE GENOMIC DNA]</scope>
    <source>
        <strain evidence="3">01-14</strain>
        <tissue evidence="3">Leaf</tissue>
    </source>
</reference>
<dbReference type="PANTHER" id="PTHR33492:SF12">
    <property type="entry name" value="HOMEODOMAIN-LIKE SUPERFAMILY PROTEIN-RELATED"/>
    <property type="match status" value="1"/>
</dbReference>